<organism evidence="2 3">
    <name type="scientific">Metschnikowia bicuspidata var. bicuspidata NRRL YB-4993</name>
    <dbReference type="NCBI Taxonomy" id="869754"/>
    <lineage>
        <taxon>Eukaryota</taxon>
        <taxon>Fungi</taxon>
        <taxon>Dikarya</taxon>
        <taxon>Ascomycota</taxon>
        <taxon>Saccharomycotina</taxon>
        <taxon>Pichiomycetes</taxon>
        <taxon>Metschnikowiaceae</taxon>
        <taxon>Metschnikowia</taxon>
    </lineage>
</organism>
<dbReference type="AlphaFoldDB" id="A0A1A0HC09"/>
<dbReference type="OrthoDB" id="1378at2759"/>
<dbReference type="Proteomes" id="UP000092555">
    <property type="component" value="Unassembled WGS sequence"/>
</dbReference>
<keyword evidence="3" id="KW-1185">Reference proteome</keyword>
<evidence type="ECO:0000313" key="2">
    <source>
        <dbReference type="EMBL" id="OBA21412.1"/>
    </source>
</evidence>
<protein>
    <recommendedName>
        <fullName evidence="4">Rpn11/EIF3F C-terminal domain-containing protein</fullName>
    </recommendedName>
</protein>
<dbReference type="RefSeq" id="XP_018711922.1">
    <property type="nucleotide sequence ID" value="XM_018854789.1"/>
</dbReference>
<name>A0A1A0HC09_9ASCO</name>
<gene>
    <name evidence="2" type="ORF">METBIDRAFT_183841</name>
</gene>
<evidence type="ECO:0000313" key="3">
    <source>
        <dbReference type="Proteomes" id="UP000092555"/>
    </source>
</evidence>
<reference evidence="2 3" key="1">
    <citation type="submission" date="2016-05" db="EMBL/GenBank/DDBJ databases">
        <title>Comparative genomics of biotechnologically important yeasts.</title>
        <authorList>
            <consortium name="DOE Joint Genome Institute"/>
            <person name="Riley R."/>
            <person name="Haridas S."/>
            <person name="Wolfe K.H."/>
            <person name="Lopes M.R."/>
            <person name="Hittinger C.T."/>
            <person name="Goker M."/>
            <person name="Salamov A."/>
            <person name="Wisecaver J."/>
            <person name="Long T.M."/>
            <person name="Aerts A.L."/>
            <person name="Barry K."/>
            <person name="Choi C."/>
            <person name="Clum A."/>
            <person name="Coughlan A.Y."/>
            <person name="Deshpande S."/>
            <person name="Douglass A.P."/>
            <person name="Hanson S.J."/>
            <person name="Klenk H.-P."/>
            <person name="LaButti K."/>
            <person name="Lapidus A."/>
            <person name="Lindquist E."/>
            <person name="Lipzen A."/>
            <person name="Meier-kolthoff J.P."/>
            <person name="Ohm R.A."/>
            <person name="Otillar R.P."/>
            <person name="Pangilinan J."/>
            <person name="Peng Y."/>
            <person name="Rokas A."/>
            <person name="Rosa C.A."/>
            <person name="Scheuner C."/>
            <person name="Sibirny A.A."/>
            <person name="Slot J.C."/>
            <person name="Stielow J.B."/>
            <person name="Sun H."/>
            <person name="Kurtzman C.P."/>
            <person name="Blackwell M."/>
            <person name="Grigoriev I.V."/>
            <person name="Jeffries T.W."/>
        </authorList>
    </citation>
    <scope>NUCLEOTIDE SEQUENCE [LARGE SCALE GENOMIC DNA]</scope>
    <source>
        <strain evidence="2 3">NRRL YB-4993</strain>
    </source>
</reference>
<sequence>MDVKTRALPLLAMADHISRASAFRYGALVGLRLPQSVTVTDAFDIKHDAGGMDVEFLQKKLALLQTVVPAAGLVGLYCCDPNREVPRRFACQLAESGVLEPLIYMVPCAEGRYECFSVDSGAPVPYSLVPGESEVTAVATVQNHANYSLKDSGGKLETATSMGPSFRQLEEHVRALLRPGNLGALVEKHLVHLAQLVQNFKGPAAPENHEALAAHLSLLASQIATVKCANAQLAIQTTAMDKRGYRQALEPRRNRGGAPSTGL</sequence>
<accession>A0A1A0HC09</accession>
<dbReference type="STRING" id="869754.A0A1A0HC09"/>
<feature type="compositionally biased region" description="Basic and acidic residues" evidence="1">
    <location>
        <begin position="244"/>
        <end position="253"/>
    </location>
</feature>
<comment type="caution">
    <text evidence="2">The sequence shown here is derived from an EMBL/GenBank/DDBJ whole genome shotgun (WGS) entry which is preliminary data.</text>
</comment>
<evidence type="ECO:0008006" key="4">
    <source>
        <dbReference type="Google" id="ProtNLM"/>
    </source>
</evidence>
<dbReference type="GeneID" id="30027765"/>
<dbReference type="Gene3D" id="3.40.140.10">
    <property type="entry name" value="Cytidine Deaminase, domain 2"/>
    <property type="match status" value="1"/>
</dbReference>
<dbReference type="EMBL" id="LXTC01000003">
    <property type="protein sequence ID" value="OBA21412.1"/>
    <property type="molecule type" value="Genomic_DNA"/>
</dbReference>
<feature type="region of interest" description="Disordered" evidence="1">
    <location>
        <begin position="244"/>
        <end position="263"/>
    </location>
</feature>
<evidence type="ECO:0000256" key="1">
    <source>
        <dbReference type="SAM" id="MobiDB-lite"/>
    </source>
</evidence>
<proteinExistence type="predicted"/>